<proteinExistence type="predicted"/>
<name>A0A3P8AMU3_HAEPC</name>
<evidence type="ECO:0000313" key="2">
    <source>
        <dbReference type="Proteomes" id="UP000268014"/>
    </source>
</evidence>
<sequence>MQLLWASKHQWGVSQFTAISTLVLVDQAEVADEVSDSVTDTKNKLVQLRGHGPK</sequence>
<keyword evidence="2" id="KW-1185">Reference proteome</keyword>
<organism evidence="1 2">
    <name type="scientific">Haemonchus placei</name>
    <name type="common">Barber's pole worm</name>
    <dbReference type="NCBI Taxonomy" id="6290"/>
    <lineage>
        <taxon>Eukaryota</taxon>
        <taxon>Metazoa</taxon>
        <taxon>Ecdysozoa</taxon>
        <taxon>Nematoda</taxon>
        <taxon>Chromadorea</taxon>
        <taxon>Rhabditida</taxon>
        <taxon>Rhabditina</taxon>
        <taxon>Rhabditomorpha</taxon>
        <taxon>Strongyloidea</taxon>
        <taxon>Trichostrongylidae</taxon>
        <taxon>Haemonchus</taxon>
    </lineage>
</organism>
<accession>A0A3P8AMU3</accession>
<reference evidence="1 2" key="1">
    <citation type="submission" date="2018-11" db="EMBL/GenBank/DDBJ databases">
        <authorList>
            <consortium name="Pathogen Informatics"/>
        </authorList>
    </citation>
    <scope>NUCLEOTIDE SEQUENCE [LARGE SCALE GENOMIC DNA]</scope>
    <source>
        <strain evidence="1 2">MHpl1</strain>
    </source>
</reference>
<evidence type="ECO:0000313" key="1">
    <source>
        <dbReference type="EMBL" id="VDO65808.1"/>
    </source>
</evidence>
<dbReference type="EMBL" id="UZAF01020040">
    <property type="protein sequence ID" value="VDO65808.1"/>
    <property type="molecule type" value="Genomic_DNA"/>
</dbReference>
<gene>
    <name evidence="1" type="ORF">HPLM_LOCUS17582</name>
</gene>
<dbReference type="AlphaFoldDB" id="A0A3P8AMU3"/>
<protein>
    <submittedName>
        <fullName evidence="1">Uncharacterized protein</fullName>
    </submittedName>
</protein>
<dbReference type="Proteomes" id="UP000268014">
    <property type="component" value="Unassembled WGS sequence"/>
</dbReference>